<proteinExistence type="inferred from homology"/>
<protein>
    <submittedName>
        <fullName evidence="8">Uncharacterized protein</fullName>
    </submittedName>
</protein>
<dbReference type="PANTHER" id="PTHR39087:SF2">
    <property type="entry name" value="UPF0104 MEMBRANE PROTEIN MJ1595"/>
    <property type="match status" value="1"/>
</dbReference>
<evidence type="ECO:0000313" key="8">
    <source>
        <dbReference type="EMBL" id="AGB37347.1"/>
    </source>
</evidence>
<dbReference type="NCBIfam" id="TIGR00374">
    <property type="entry name" value="flippase-like domain"/>
    <property type="match status" value="1"/>
</dbReference>
<organism evidence="8 9">
    <name type="scientific">Natronococcus occultus SP4</name>
    <dbReference type="NCBI Taxonomy" id="694430"/>
    <lineage>
        <taxon>Archaea</taxon>
        <taxon>Methanobacteriati</taxon>
        <taxon>Methanobacteriota</taxon>
        <taxon>Stenosarchaea group</taxon>
        <taxon>Halobacteria</taxon>
        <taxon>Halobacteriales</taxon>
        <taxon>Natrialbaceae</taxon>
        <taxon>Natronococcus</taxon>
    </lineage>
</organism>
<accession>L0JWG2</accession>
<evidence type="ECO:0000256" key="7">
    <source>
        <dbReference type="SAM" id="Phobius"/>
    </source>
</evidence>
<gene>
    <name evidence="8" type="ORF">Natoc_1540</name>
</gene>
<dbReference type="eggNOG" id="arCOG00899">
    <property type="taxonomic scope" value="Archaea"/>
</dbReference>
<feature type="transmembrane region" description="Helical" evidence="7">
    <location>
        <begin position="317"/>
        <end position="334"/>
    </location>
</feature>
<keyword evidence="9" id="KW-1185">Reference proteome</keyword>
<dbReference type="Pfam" id="PF03706">
    <property type="entry name" value="LPG_synthase_TM"/>
    <property type="match status" value="1"/>
</dbReference>
<dbReference type="STRING" id="694430.Natoc_1540"/>
<evidence type="ECO:0000256" key="1">
    <source>
        <dbReference type="ARBA" id="ARBA00004651"/>
    </source>
</evidence>
<dbReference type="InterPro" id="IPR022791">
    <property type="entry name" value="L-PG_synthase/AglD"/>
</dbReference>
<evidence type="ECO:0000256" key="2">
    <source>
        <dbReference type="ARBA" id="ARBA00011061"/>
    </source>
</evidence>
<dbReference type="GeneID" id="14404624"/>
<evidence type="ECO:0000256" key="5">
    <source>
        <dbReference type="ARBA" id="ARBA00022989"/>
    </source>
</evidence>
<comment type="similarity">
    <text evidence="2">Belongs to the UPF0104 family.</text>
</comment>
<feature type="transmembrane region" description="Helical" evidence="7">
    <location>
        <begin position="230"/>
        <end position="250"/>
    </location>
</feature>
<comment type="subcellular location">
    <subcellularLocation>
        <location evidence="1">Cell membrane</location>
        <topology evidence="1">Multi-pass membrane protein</topology>
    </subcellularLocation>
</comment>
<keyword evidence="5 7" id="KW-1133">Transmembrane helix</keyword>
<evidence type="ECO:0000256" key="3">
    <source>
        <dbReference type="ARBA" id="ARBA00022475"/>
    </source>
</evidence>
<dbReference type="EMBL" id="CP003929">
    <property type="protein sequence ID" value="AGB37347.1"/>
    <property type="molecule type" value="Genomic_DNA"/>
</dbReference>
<keyword evidence="3" id="KW-1003">Cell membrane</keyword>
<feature type="transmembrane region" description="Helical" evidence="7">
    <location>
        <begin position="154"/>
        <end position="171"/>
    </location>
</feature>
<feature type="transmembrane region" description="Helical" evidence="7">
    <location>
        <begin position="41"/>
        <end position="65"/>
    </location>
</feature>
<dbReference type="HOGENOM" id="CLU_048072_1_0_2"/>
<dbReference type="AlphaFoldDB" id="L0JWG2"/>
<dbReference type="OrthoDB" id="15513at2157"/>
<evidence type="ECO:0000256" key="6">
    <source>
        <dbReference type="ARBA" id="ARBA00023136"/>
    </source>
</evidence>
<evidence type="ECO:0000313" key="9">
    <source>
        <dbReference type="Proteomes" id="UP000010878"/>
    </source>
</evidence>
<keyword evidence="6 7" id="KW-0472">Membrane</keyword>
<dbReference type="PANTHER" id="PTHR39087">
    <property type="entry name" value="UPF0104 MEMBRANE PROTEIN MJ1595"/>
    <property type="match status" value="1"/>
</dbReference>
<reference evidence="8 9" key="1">
    <citation type="submission" date="2012-11" db="EMBL/GenBank/DDBJ databases">
        <title>FINISHED of Natronococcus occultus SP4, DSM 3396.</title>
        <authorList>
            <consortium name="DOE Joint Genome Institute"/>
            <person name="Eisen J."/>
            <person name="Huntemann M."/>
            <person name="Wei C.-L."/>
            <person name="Han J."/>
            <person name="Detter J.C."/>
            <person name="Han C."/>
            <person name="Tapia R."/>
            <person name="Chen A."/>
            <person name="Kyrpides N."/>
            <person name="Mavromatis K."/>
            <person name="Markowitz V."/>
            <person name="Szeto E."/>
            <person name="Ivanova N."/>
            <person name="Mikhailova N."/>
            <person name="Ovchinnikova G."/>
            <person name="Pagani I."/>
            <person name="Pati A."/>
            <person name="Goodwin L."/>
            <person name="Nordberg H.P."/>
            <person name="Cantor M.N."/>
            <person name="Hua S.X."/>
            <person name="Woyke T."/>
            <person name="Eisen J."/>
            <person name="Klenk H.-P."/>
            <person name="Klenk H.-P."/>
        </authorList>
    </citation>
    <scope>NUCLEOTIDE SEQUENCE [LARGE SCALE GENOMIC DNA]</scope>
    <source>
        <strain evidence="8 9">SP4</strain>
    </source>
</reference>
<feature type="transmembrane region" description="Helical" evidence="7">
    <location>
        <begin position="289"/>
        <end position="311"/>
    </location>
</feature>
<feature type="transmembrane region" description="Helical" evidence="7">
    <location>
        <begin position="127"/>
        <end position="147"/>
    </location>
</feature>
<dbReference type="KEGG" id="nou:Natoc_1540"/>
<dbReference type="GO" id="GO:0005886">
    <property type="term" value="C:plasma membrane"/>
    <property type="evidence" value="ECO:0007669"/>
    <property type="project" value="UniProtKB-SubCell"/>
</dbReference>
<name>L0JWG2_9EURY</name>
<feature type="transmembrane region" description="Helical" evidence="7">
    <location>
        <begin position="72"/>
        <end position="88"/>
    </location>
</feature>
<dbReference type="Proteomes" id="UP000010878">
    <property type="component" value="Chromosome"/>
</dbReference>
<evidence type="ECO:0000256" key="4">
    <source>
        <dbReference type="ARBA" id="ARBA00022692"/>
    </source>
</evidence>
<feature type="transmembrane region" description="Helical" evidence="7">
    <location>
        <begin position="256"/>
        <end position="277"/>
    </location>
</feature>
<dbReference type="RefSeq" id="WP_015320797.1">
    <property type="nucleotide sequence ID" value="NC_019974.1"/>
</dbReference>
<sequence length="336" mass="35082">MKRRIGVGFALAAVLLAVLVHVVGGGELLAELSSADPSVLALGVLSGLLALTFRGAVWVQLLLLIDEELSRLRIAGLFLTAMFLKYVTPYGQIATEPLVAYLVSKDETMAYEDGLASVLSADLSNYVPYYTFGFVALGVLVVGDALGDGLVDQLVAFGGLFLVLVGAVVLVIYRPSAVYTAVLGLAALVRRLVGRFSSRFEESLTPDRVRSRLDGFYRTVDTISADKRTLLIAVVCSHLGMAFLMLPVYVGAVALGYRLPLAVVAVAVAFGKLGSVVPAPGGTGGVEAMVTATLTAIGGLEPAAALTVALIYRLCTYWLTVTVGGIAASVLLAGEP</sequence>
<keyword evidence="4 7" id="KW-0812">Transmembrane</keyword>